<dbReference type="AlphaFoldDB" id="A0A7S3R9G6"/>
<accession>A0A7S3R9G6</accession>
<dbReference type="EMBL" id="HBIP01035883">
    <property type="protein sequence ID" value="CAE0506758.1"/>
    <property type="molecule type" value="Transcribed_RNA"/>
</dbReference>
<proteinExistence type="predicted"/>
<evidence type="ECO:0000313" key="2">
    <source>
        <dbReference type="EMBL" id="CAE0506758.1"/>
    </source>
</evidence>
<evidence type="ECO:0000256" key="1">
    <source>
        <dbReference type="SAM" id="MobiDB-lite"/>
    </source>
</evidence>
<feature type="compositionally biased region" description="Low complexity" evidence="1">
    <location>
        <begin position="108"/>
        <end position="125"/>
    </location>
</feature>
<organism evidence="2">
    <name type="scientific">Dunaliella tertiolecta</name>
    <name type="common">Green alga</name>
    <dbReference type="NCBI Taxonomy" id="3047"/>
    <lineage>
        <taxon>Eukaryota</taxon>
        <taxon>Viridiplantae</taxon>
        <taxon>Chlorophyta</taxon>
        <taxon>core chlorophytes</taxon>
        <taxon>Chlorophyceae</taxon>
        <taxon>CS clade</taxon>
        <taxon>Chlamydomonadales</taxon>
        <taxon>Dunaliellaceae</taxon>
        <taxon>Dunaliella</taxon>
    </lineage>
</organism>
<gene>
    <name evidence="2" type="ORF">DTER00134_LOCUS21834</name>
</gene>
<name>A0A7S3R9G6_DUNTE</name>
<reference evidence="2" key="1">
    <citation type="submission" date="2021-01" db="EMBL/GenBank/DDBJ databases">
        <authorList>
            <person name="Corre E."/>
            <person name="Pelletier E."/>
            <person name="Niang G."/>
            <person name="Scheremetjew M."/>
            <person name="Finn R."/>
            <person name="Kale V."/>
            <person name="Holt S."/>
            <person name="Cochrane G."/>
            <person name="Meng A."/>
            <person name="Brown T."/>
            <person name="Cohen L."/>
        </authorList>
    </citation>
    <scope>NUCLEOTIDE SEQUENCE</scope>
    <source>
        <strain evidence="2">CCMP1320</strain>
    </source>
</reference>
<feature type="region of interest" description="Disordered" evidence="1">
    <location>
        <begin position="97"/>
        <end position="132"/>
    </location>
</feature>
<protein>
    <submittedName>
        <fullName evidence="2">Uncharacterized protein</fullName>
    </submittedName>
</protein>
<sequence length="177" mass="19009">MQLPGSTVPIDDVWLQQSSLPVGEAVEDDAEEYEMQRRGRLHATIVKTCSASEQGEDQSCRCGQHSVCGSHGGFTAHATRIAWPLPAPFDEHLLMTRCSSNDDPRSAPTPGSTPSTCLPPTSSSPQKDSKDPGLAAYLSHVQLQRAAVRSAAMLETAKTEQIRHAANCEAAIRCSKP</sequence>